<dbReference type="SUPFAM" id="SSF47413">
    <property type="entry name" value="lambda repressor-like DNA-binding domains"/>
    <property type="match status" value="1"/>
</dbReference>
<dbReference type="RefSeq" id="WP_101883909.1">
    <property type="nucleotide sequence ID" value="NZ_JAQMLH010000050.1"/>
</dbReference>
<evidence type="ECO:0000256" key="1">
    <source>
        <dbReference type="ARBA" id="ARBA00023125"/>
    </source>
</evidence>
<evidence type="ECO:0000259" key="2">
    <source>
        <dbReference type="PROSITE" id="PS50943"/>
    </source>
</evidence>
<dbReference type="Pfam" id="PF01381">
    <property type="entry name" value="HTH_3"/>
    <property type="match status" value="1"/>
</dbReference>
<dbReference type="GO" id="GO:0003677">
    <property type="term" value="F:DNA binding"/>
    <property type="evidence" value="ECO:0007669"/>
    <property type="project" value="UniProtKB-KW"/>
</dbReference>
<dbReference type="PROSITE" id="PS50943">
    <property type="entry name" value="HTH_CROC1"/>
    <property type="match status" value="1"/>
</dbReference>
<organism evidence="3 4">
    <name type="scientific">Mediterraneibacter gnavus</name>
    <name type="common">Ruminococcus gnavus</name>
    <dbReference type="NCBI Taxonomy" id="33038"/>
    <lineage>
        <taxon>Bacteria</taxon>
        <taxon>Bacillati</taxon>
        <taxon>Bacillota</taxon>
        <taxon>Clostridia</taxon>
        <taxon>Lachnospirales</taxon>
        <taxon>Lachnospiraceae</taxon>
        <taxon>Mediterraneibacter</taxon>
    </lineage>
</organism>
<dbReference type="InterPro" id="IPR001387">
    <property type="entry name" value="Cro/C1-type_HTH"/>
</dbReference>
<comment type="caution">
    <text evidence="3">The sequence shown here is derived from an EMBL/GenBank/DDBJ whole genome shotgun (WGS) entry which is preliminary data.</text>
</comment>
<proteinExistence type="predicted"/>
<feature type="domain" description="HTH cro/C1-type" evidence="2">
    <location>
        <begin position="5"/>
        <end position="59"/>
    </location>
</feature>
<keyword evidence="1" id="KW-0238">DNA-binding</keyword>
<reference evidence="3 4" key="1">
    <citation type="journal article" date="2017" name="Genome Med.">
        <title>A novel Ruminococcus gnavus clade enriched in inflammatory bowel disease patients.</title>
        <authorList>
            <person name="Hall A.B."/>
            <person name="Yassour M."/>
            <person name="Sauk J."/>
            <person name="Garner A."/>
            <person name="Jiang X."/>
            <person name="Arthur T."/>
            <person name="Lagoudas G.K."/>
            <person name="Vatanen T."/>
            <person name="Fornelos N."/>
            <person name="Wilson R."/>
            <person name="Bertha M."/>
            <person name="Cohen M."/>
            <person name="Garber J."/>
            <person name="Khalili H."/>
            <person name="Gevers D."/>
            <person name="Ananthakrishnan A.N."/>
            <person name="Kugathasan S."/>
            <person name="Lander E.S."/>
            <person name="Blainey P."/>
            <person name="Vlamakis H."/>
            <person name="Xavier R.J."/>
            <person name="Huttenhower C."/>
        </authorList>
    </citation>
    <scope>NUCLEOTIDE SEQUENCE [LARGE SCALE GENOMIC DNA]</scope>
    <source>
        <strain evidence="3 4">RJX1125</strain>
    </source>
</reference>
<dbReference type="CDD" id="cd00093">
    <property type="entry name" value="HTH_XRE"/>
    <property type="match status" value="1"/>
</dbReference>
<dbReference type="AlphaFoldDB" id="A0A2N5PLL4"/>
<sequence length="119" mass="14049">MCNRMKQMREKKGLIQAIMANKLGVTQQTLSRYENDITCIKADVLIKAAKYFNVSTDYLLGLSEIKRDMSMQKKINDKVEEYYELVEVYSSLDEIDQKLFWNILQSVKKAQEKRNKEKE</sequence>
<dbReference type="Proteomes" id="UP000235093">
    <property type="component" value="Unassembled WGS sequence"/>
</dbReference>
<dbReference type="SMART" id="SM00530">
    <property type="entry name" value="HTH_XRE"/>
    <property type="match status" value="1"/>
</dbReference>
<gene>
    <name evidence="3" type="ORF">CDL23_06765</name>
</gene>
<dbReference type="Gene3D" id="1.10.260.40">
    <property type="entry name" value="lambda repressor-like DNA-binding domains"/>
    <property type="match status" value="1"/>
</dbReference>
<accession>A0A2N5PLL4</accession>
<dbReference type="PANTHER" id="PTHR46558:SF11">
    <property type="entry name" value="HTH-TYPE TRANSCRIPTIONAL REGULATOR XRE"/>
    <property type="match status" value="1"/>
</dbReference>
<dbReference type="PANTHER" id="PTHR46558">
    <property type="entry name" value="TRACRIPTIONAL REGULATORY PROTEIN-RELATED-RELATED"/>
    <property type="match status" value="1"/>
</dbReference>
<protein>
    <submittedName>
        <fullName evidence="3">Transcriptional regulator</fullName>
    </submittedName>
</protein>
<name>A0A2N5PLL4_MEDGN</name>
<evidence type="ECO:0000313" key="4">
    <source>
        <dbReference type="Proteomes" id="UP000235093"/>
    </source>
</evidence>
<dbReference type="InterPro" id="IPR010982">
    <property type="entry name" value="Lambda_DNA-bd_dom_sf"/>
</dbReference>
<dbReference type="EMBL" id="NIHT01000008">
    <property type="protein sequence ID" value="PLT76015.1"/>
    <property type="molecule type" value="Genomic_DNA"/>
</dbReference>
<evidence type="ECO:0000313" key="3">
    <source>
        <dbReference type="EMBL" id="PLT76015.1"/>
    </source>
</evidence>